<dbReference type="GO" id="GO:0046983">
    <property type="term" value="F:protein dimerization activity"/>
    <property type="evidence" value="ECO:0007669"/>
    <property type="project" value="InterPro"/>
</dbReference>
<dbReference type="GO" id="GO:0005524">
    <property type="term" value="F:ATP binding"/>
    <property type="evidence" value="ECO:0007669"/>
    <property type="project" value="UniProtKB-KW"/>
</dbReference>
<evidence type="ECO:0000256" key="1">
    <source>
        <dbReference type="ARBA" id="ARBA00000085"/>
    </source>
</evidence>
<comment type="catalytic activity">
    <reaction evidence="1">
        <text>ATP + protein L-histidine = ADP + protein N-phospho-L-histidine.</text>
        <dbReference type="EC" id="2.7.13.3"/>
    </reaction>
</comment>
<keyword evidence="7" id="KW-0067">ATP-binding</keyword>
<name>A0A6F8XUM0_9ACTN</name>
<protein>
    <recommendedName>
        <fullName evidence="2">histidine kinase</fullName>
        <ecNumber evidence="2">2.7.13.3</ecNumber>
    </recommendedName>
</protein>
<keyword evidence="9" id="KW-0472">Membrane</keyword>
<keyword evidence="8" id="KW-0902">Two-component regulatory system</keyword>
<dbReference type="Pfam" id="PF02518">
    <property type="entry name" value="HATPase_c"/>
    <property type="match status" value="1"/>
</dbReference>
<proteinExistence type="predicted"/>
<evidence type="ECO:0000313" key="13">
    <source>
        <dbReference type="Proteomes" id="UP000502508"/>
    </source>
</evidence>
<keyword evidence="5" id="KW-0547">Nucleotide-binding</keyword>
<evidence type="ECO:0000256" key="4">
    <source>
        <dbReference type="ARBA" id="ARBA00022679"/>
    </source>
</evidence>
<evidence type="ECO:0000313" key="12">
    <source>
        <dbReference type="EMBL" id="BCB77510.1"/>
    </source>
</evidence>
<feature type="domain" description="Histidine kinase/HSP90-like ATPase" evidence="10">
    <location>
        <begin position="273"/>
        <end position="364"/>
    </location>
</feature>
<evidence type="ECO:0000256" key="2">
    <source>
        <dbReference type="ARBA" id="ARBA00012438"/>
    </source>
</evidence>
<dbReference type="Gene3D" id="3.30.565.10">
    <property type="entry name" value="Histidine kinase-like ATPase, C-terminal domain"/>
    <property type="match status" value="1"/>
</dbReference>
<dbReference type="PANTHER" id="PTHR24421:SF10">
    <property type="entry name" value="NITRATE_NITRITE SENSOR PROTEIN NARQ"/>
    <property type="match status" value="1"/>
</dbReference>
<dbReference type="KEGG" id="pfla:Pflav_039200"/>
<feature type="transmembrane region" description="Helical" evidence="9">
    <location>
        <begin position="36"/>
        <end position="56"/>
    </location>
</feature>
<gene>
    <name evidence="12" type="ORF">Pflav_039200</name>
</gene>
<evidence type="ECO:0000256" key="6">
    <source>
        <dbReference type="ARBA" id="ARBA00022777"/>
    </source>
</evidence>
<evidence type="ECO:0000256" key="7">
    <source>
        <dbReference type="ARBA" id="ARBA00022840"/>
    </source>
</evidence>
<keyword evidence="9" id="KW-1133">Transmembrane helix</keyword>
<reference evidence="12 13" key="2">
    <citation type="submission" date="2020-03" db="EMBL/GenBank/DDBJ databases">
        <authorList>
            <person name="Ichikawa N."/>
            <person name="Kimura A."/>
            <person name="Kitahashi Y."/>
            <person name="Uohara A."/>
        </authorList>
    </citation>
    <scope>NUCLEOTIDE SEQUENCE [LARGE SCALE GENOMIC DNA]</scope>
    <source>
        <strain evidence="12 13">NBRC 107702</strain>
    </source>
</reference>
<keyword evidence="6 12" id="KW-0418">Kinase</keyword>
<organism evidence="12 13">
    <name type="scientific">Phytohabitans flavus</name>
    <dbReference type="NCBI Taxonomy" id="1076124"/>
    <lineage>
        <taxon>Bacteria</taxon>
        <taxon>Bacillati</taxon>
        <taxon>Actinomycetota</taxon>
        <taxon>Actinomycetes</taxon>
        <taxon>Micromonosporales</taxon>
        <taxon>Micromonosporaceae</taxon>
    </lineage>
</organism>
<dbReference type="Proteomes" id="UP000502508">
    <property type="component" value="Chromosome"/>
</dbReference>
<feature type="transmembrane region" description="Helical" evidence="9">
    <location>
        <begin position="63"/>
        <end position="90"/>
    </location>
</feature>
<dbReference type="AlphaFoldDB" id="A0A6F8XUM0"/>
<evidence type="ECO:0000256" key="3">
    <source>
        <dbReference type="ARBA" id="ARBA00022553"/>
    </source>
</evidence>
<dbReference type="EC" id="2.7.13.3" evidence="2"/>
<keyword evidence="4" id="KW-0808">Transferase</keyword>
<evidence type="ECO:0000256" key="8">
    <source>
        <dbReference type="ARBA" id="ARBA00023012"/>
    </source>
</evidence>
<dbReference type="InterPro" id="IPR050482">
    <property type="entry name" value="Sensor_HK_TwoCompSys"/>
</dbReference>
<dbReference type="GO" id="GO:0016020">
    <property type="term" value="C:membrane"/>
    <property type="evidence" value="ECO:0007669"/>
    <property type="project" value="InterPro"/>
</dbReference>
<keyword evidence="3" id="KW-0597">Phosphoprotein</keyword>
<dbReference type="Gene3D" id="1.20.5.1930">
    <property type="match status" value="1"/>
</dbReference>
<evidence type="ECO:0000256" key="9">
    <source>
        <dbReference type="SAM" id="Phobius"/>
    </source>
</evidence>
<sequence length="374" mass="39352">MNPIRCRPALLDGIIGAVLAAGLVTLVLAVPEERPAPVWAAVAIACAVAQGGSLSLMRRHTGWAIAVALVAGAGFEAIAPHAGWLGLIAAPLTYVSRLRPPRQSLWVLGTVVALTPVKLVTGGWQNFLLALLATLLGWSWGELARIRAVRRAEERRRIVADERARLARELHDVVAHTVSLMVVQAGAAADVFDARPERARAALDTIQEHGRAALVELRAMLETMRTGGGPDPRGPQPGLDQVDTLAASLGAAGLAVAVKRAGAQRDIPANVSLSAYRIVQESLTNTLRHARATHADVDLRWTEGALLVEVTDDGTAAPVPRPPDAGGGAGLIGMRERARLVGGTLEAGPLPDGGFRVTARLPIEARRPLPLEVS</sequence>
<evidence type="ECO:0000259" key="11">
    <source>
        <dbReference type="Pfam" id="PF07730"/>
    </source>
</evidence>
<feature type="transmembrane region" description="Helical" evidence="9">
    <location>
        <begin position="124"/>
        <end position="141"/>
    </location>
</feature>
<dbReference type="RefSeq" id="WP_173037264.1">
    <property type="nucleotide sequence ID" value="NZ_AP022870.1"/>
</dbReference>
<dbReference type="GO" id="GO:0000155">
    <property type="term" value="F:phosphorelay sensor kinase activity"/>
    <property type="evidence" value="ECO:0007669"/>
    <property type="project" value="InterPro"/>
</dbReference>
<feature type="transmembrane region" description="Helical" evidence="9">
    <location>
        <begin position="9"/>
        <end position="30"/>
    </location>
</feature>
<dbReference type="EMBL" id="AP022870">
    <property type="protein sequence ID" value="BCB77510.1"/>
    <property type="molecule type" value="Genomic_DNA"/>
</dbReference>
<keyword evidence="9" id="KW-0812">Transmembrane</keyword>
<evidence type="ECO:0000259" key="10">
    <source>
        <dbReference type="Pfam" id="PF02518"/>
    </source>
</evidence>
<dbReference type="Pfam" id="PF07730">
    <property type="entry name" value="HisKA_3"/>
    <property type="match status" value="1"/>
</dbReference>
<evidence type="ECO:0000256" key="5">
    <source>
        <dbReference type="ARBA" id="ARBA00022741"/>
    </source>
</evidence>
<keyword evidence="13" id="KW-1185">Reference proteome</keyword>
<dbReference type="CDD" id="cd16917">
    <property type="entry name" value="HATPase_UhpB-NarQ-NarX-like"/>
    <property type="match status" value="1"/>
</dbReference>
<dbReference type="InterPro" id="IPR036890">
    <property type="entry name" value="HATPase_C_sf"/>
</dbReference>
<reference evidence="12 13" key="1">
    <citation type="submission" date="2020-03" db="EMBL/GenBank/DDBJ databases">
        <title>Whole genome shotgun sequence of Phytohabitans flavus NBRC 107702.</title>
        <authorList>
            <person name="Komaki H."/>
            <person name="Tamura T."/>
        </authorList>
    </citation>
    <scope>NUCLEOTIDE SEQUENCE [LARGE SCALE GENOMIC DNA]</scope>
    <source>
        <strain evidence="12 13">NBRC 107702</strain>
    </source>
</reference>
<dbReference type="InterPro" id="IPR011712">
    <property type="entry name" value="Sig_transdc_His_kin_sub3_dim/P"/>
</dbReference>
<accession>A0A6F8XUM0</accession>
<dbReference type="SUPFAM" id="SSF55874">
    <property type="entry name" value="ATPase domain of HSP90 chaperone/DNA topoisomerase II/histidine kinase"/>
    <property type="match status" value="1"/>
</dbReference>
<feature type="domain" description="Signal transduction histidine kinase subgroup 3 dimerisation and phosphoacceptor" evidence="11">
    <location>
        <begin position="162"/>
        <end position="227"/>
    </location>
</feature>
<dbReference type="InterPro" id="IPR003594">
    <property type="entry name" value="HATPase_dom"/>
</dbReference>
<dbReference type="PANTHER" id="PTHR24421">
    <property type="entry name" value="NITRATE/NITRITE SENSOR PROTEIN NARX-RELATED"/>
    <property type="match status" value="1"/>
</dbReference>